<proteinExistence type="predicted"/>
<accession>F8L5C0</accession>
<reference evidence="1 2" key="2">
    <citation type="journal article" date="2011" name="Mol. Biol. Evol.">
        <title>Unity in variety--the pan-genome of the Chlamydiae.</title>
        <authorList>
            <person name="Collingro A."/>
            <person name="Tischler P."/>
            <person name="Weinmaier T."/>
            <person name="Penz T."/>
            <person name="Heinz E."/>
            <person name="Brunham R.C."/>
            <person name="Read T.D."/>
            <person name="Bavoil P.M."/>
            <person name="Sachse K."/>
            <person name="Kahane S."/>
            <person name="Friedman M.G."/>
            <person name="Rattei T."/>
            <person name="Myers G.S."/>
            <person name="Horn M."/>
        </authorList>
    </citation>
    <scope>NUCLEOTIDE SEQUENCE [LARGE SCALE GENOMIC DNA]</scope>
    <source>
        <strain evidence="2">ATCC VR-1471 / Z</strain>
    </source>
</reference>
<evidence type="ECO:0000313" key="2">
    <source>
        <dbReference type="Proteomes" id="UP000000496"/>
    </source>
</evidence>
<sequence length="105" mass="12192">MKRLLWLILSHCSLIFGSSFTESLEEFADDLLKSRIEESLFLLDKMEEEYWQNKALIKGLRATVLLSKGELQESSILMAESISMLEESYLSEQLVLLIRDLYEKA</sequence>
<dbReference type="HOGENOM" id="CLU_2234770_0_0_0"/>
<dbReference type="KEGG" id="sng:SNE_A01310"/>
<keyword evidence="2" id="KW-1185">Reference proteome</keyword>
<dbReference type="EMBL" id="FR872582">
    <property type="protein sequence ID" value="CCB88009.1"/>
    <property type="molecule type" value="Genomic_DNA"/>
</dbReference>
<gene>
    <name evidence="1" type="ordered locus">SNE_A01310</name>
</gene>
<evidence type="ECO:0000313" key="1">
    <source>
        <dbReference type="EMBL" id="CCB88009.1"/>
    </source>
</evidence>
<dbReference type="AlphaFoldDB" id="F8L5C0"/>
<organism evidence="1 2">
    <name type="scientific">Simkania negevensis (strain ATCC VR-1471 / DSM 27360 / Z)</name>
    <dbReference type="NCBI Taxonomy" id="331113"/>
    <lineage>
        <taxon>Bacteria</taxon>
        <taxon>Pseudomonadati</taxon>
        <taxon>Chlamydiota</taxon>
        <taxon>Chlamydiia</taxon>
        <taxon>Parachlamydiales</taxon>
        <taxon>Simkaniaceae</taxon>
        <taxon>Simkania</taxon>
    </lineage>
</organism>
<protein>
    <submittedName>
        <fullName evidence="1">Uncharacterized protein</fullName>
    </submittedName>
</protein>
<reference key="1">
    <citation type="journal article" date="2011" name="Mol. Biol. Evol.">
        <title>Unity in variety -- the pan-genome of the Chlamydiae.</title>
        <authorList>
            <person name="Collingro A."/>
            <person name="Tischler P."/>
            <person name="Weinmaier T."/>
            <person name="Penz T."/>
            <person name="Heinz E."/>
            <person name="Brunham R.C."/>
            <person name="Read T.D."/>
            <person name="Bavoil P.M."/>
            <person name="Sachse K."/>
            <person name="Kahane S."/>
            <person name="Friedman M.G."/>
            <person name="Rattei T."/>
            <person name="Myers G.S.A."/>
            <person name="Horn M."/>
        </authorList>
    </citation>
    <scope>NUCLEOTIDE SEQUENCE</scope>
    <source>
        <strain>Z</strain>
    </source>
</reference>
<dbReference type="Proteomes" id="UP000000496">
    <property type="component" value="Chromosome gsn.131"/>
</dbReference>
<name>F8L5C0_SIMNZ</name>
<dbReference type="RefSeq" id="WP_013942476.1">
    <property type="nucleotide sequence ID" value="NC_015713.1"/>
</dbReference>
<dbReference type="STRING" id="331113.SNE_A01310"/>